<evidence type="ECO:0000256" key="1">
    <source>
        <dbReference type="ARBA" id="ARBA00004651"/>
    </source>
</evidence>
<gene>
    <name evidence="13" type="ORF">BJ983_004935</name>
</gene>
<evidence type="ECO:0000256" key="6">
    <source>
        <dbReference type="ARBA" id="ARBA00022842"/>
    </source>
</evidence>
<evidence type="ECO:0000256" key="9">
    <source>
        <dbReference type="ARBA" id="ARBA00023136"/>
    </source>
</evidence>
<dbReference type="GO" id="GO:0050897">
    <property type="term" value="F:cobalt ion binding"/>
    <property type="evidence" value="ECO:0007669"/>
    <property type="project" value="TreeGrafter"/>
</dbReference>
<name>A0A7Y9E083_9PSEU</name>
<keyword evidence="4" id="KW-1003">Cell membrane</keyword>
<keyword evidence="9 12" id="KW-0472">Membrane</keyword>
<dbReference type="RefSeq" id="WP_179796223.1">
    <property type="nucleotide sequence ID" value="NZ_BAABHP010000019.1"/>
</dbReference>
<dbReference type="SUPFAM" id="SSF143865">
    <property type="entry name" value="CorA soluble domain-like"/>
    <property type="match status" value="1"/>
</dbReference>
<comment type="function">
    <text evidence="11">Mediates influx of magnesium ions. Alternates between open and closed states. Activated by low cytoplasmic Mg(2+) levels. Inactive when cytoplasmic Mg(2+) levels are high.</text>
</comment>
<dbReference type="GO" id="GO:0015095">
    <property type="term" value="F:magnesium ion transmembrane transporter activity"/>
    <property type="evidence" value="ECO:0007669"/>
    <property type="project" value="TreeGrafter"/>
</dbReference>
<dbReference type="GO" id="GO:0005886">
    <property type="term" value="C:plasma membrane"/>
    <property type="evidence" value="ECO:0007669"/>
    <property type="project" value="UniProtKB-SubCell"/>
</dbReference>
<dbReference type="GO" id="GO:0015087">
    <property type="term" value="F:cobalt ion transmembrane transporter activity"/>
    <property type="evidence" value="ECO:0007669"/>
    <property type="project" value="TreeGrafter"/>
</dbReference>
<keyword evidence="3" id="KW-0813">Transport</keyword>
<dbReference type="Pfam" id="PF01544">
    <property type="entry name" value="CorA"/>
    <property type="match status" value="1"/>
</dbReference>
<keyword evidence="6" id="KW-0460">Magnesium</keyword>
<keyword evidence="7 12" id="KW-1133">Transmembrane helix</keyword>
<dbReference type="InterPro" id="IPR045861">
    <property type="entry name" value="CorA_cytoplasmic_dom"/>
</dbReference>
<feature type="transmembrane region" description="Helical" evidence="12">
    <location>
        <begin position="289"/>
        <end position="308"/>
    </location>
</feature>
<evidence type="ECO:0000256" key="4">
    <source>
        <dbReference type="ARBA" id="ARBA00022475"/>
    </source>
</evidence>
<evidence type="ECO:0000256" key="11">
    <source>
        <dbReference type="ARBA" id="ARBA00045497"/>
    </source>
</evidence>
<dbReference type="CDD" id="cd12830">
    <property type="entry name" value="MtCorA-like"/>
    <property type="match status" value="1"/>
</dbReference>
<keyword evidence="5 12" id="KW-0812">Transmembrane</keyword>
<evidence type="ECO:0000313" key="14">
    <source>
        <dbReference type="Proteomes" id="UP000535890"/>
    </source>
</evidence>
<evidence type="ECO:0000313" key="13">
    <source>
        <dbReference type="EMBL" id="NYD38833.1"/>
    </source>
</evidence>
<dbReference type="EMBL" id="JACCBN010000001">
    <property type="protein sequence ID" value="NYD38833.1"/>
    <property type="molecule type" value="Genomic_DNA"/>
</dbReference>
<sequence length="346" mass="39209">MSVVDNAVYRAGRREVEPDTLDGTLSVLRDEESSDGRSSADFAWIGLLRPDDEEIADIARDFALPELAVEDAVHAHQRPKIERYDDVEFVVLRPAWYVDAEEDVQVGEVHLFLGSDFVVALRHAETPDLADVRRRLEDDPGLLRLGPRAVLYGILDRIVDDYRPVVHELRRDIDQIETEVFGGDPDVSRRIYHLSREVIEFQRATDPLRAMLRTLLDETAEDEGAVQLHRGLRDVADHVESCVEAADGFRQLLERLLTVNASLVGQRQNEEMRRLSETSLAQGDEVKKISSWAAIIFTPSVIAGVYGMNFDEMPELHWAFGYPFAVGLMIVAAVTLYLIFKSRNWL</sequence>
<comment type="catalytic activity">
    <reaction evidence="10">
        <text>Mg(2+)(in) = Mg(2+)(out)</text>
        <dbReference type="Rhea" id="RHEA:29827"/>
        <dbReference type="ChEBI" id="CHEBI:18420"/>
    </reaction>
</comment>
<dbReference type="Proteomes" id="UP000535890">
    <property type="component" value="Unassembled WGS sequence"/>
</dbReference>
<feature type="transmembrane region" description="Helical" evidence="12">
    <location>
        <begin position="320"/>
        <end position="340"/>
    </location>
</feature>
<dbReference type="Gene3D" id="1.20.58.340">
    <property type="entry name" value="Magnesium transport protein CorA, transmembrane region"/>
    <property type="match status" value="2"/>
</dbReference>
<dbReference type="PANTHER" id="PTHR46494:SF1">
    <property type="entry name" value="CORA FAMILY METAL ION TRANSPORTER (EUROFUNG)"/>
    <property type="match status" value="1"/>
</dbReference>
<evidence type="ECO:0000256" key="2">
    <source>
        <dbReference type="ARBA" id="ARBA00009765"/>
    </source>
</evidence>
<evidence type="ECO:0000256" key="7">
    <source>
        <dbReference type="ARBA" id="ARBA00022989"/>
    </source>
</evidence>
<dbReference type="SUPFAM" id="SSF144083">
    <property type="entry name" value="Magnesium transport protein CorA, transmembrane region"/>
    <property type="match status" value="1"/>
</dbReference>
<evidence type="ECO:0000256" key="5">
    <source>
        <dbReference type="ARBA" id="ARBA00022692"/>
    </source>
</evidence>
<dbReference type="FunFam" id="1.20.58.340:FF:000004">
    <property type="entry name" value="Magnesium transport protein CorA"/>
    <property type="match status" value="1"/>
</dbReference>
<proteinExistence type="inferred from homology"/>
<comment type="subcellular location">
    <subcellularLocation>
        <location evidence="1">Cell membrane</location>
        <topology evidence="1">Multi-pass membrane protein</topology>
    </subcellularLocation>
</comment>
<evidence type="ECO:0000256" key="12">
    <source>
        <dbReference type="SAM" id="Phobius"/>
    </source>
</evidence>
<organism evidence="13 14">
    <name type="scientific">Actinomycetospora corticicola</name>
    <dbReference type="NCBI Taxonomy" id="663602"/>
    <lineage>
        <taxon>Bacteria</taxon>
        <taxon>Bacillati</taxon>
        <taxon>Actinomycetota</taxon>
        <taxon>Actinomycetes</taxon>
        <taxon>Pseudonocardiales</taxon>
        <taxon>Pseudonocardiaceae</taxon>
        <taxon>Actinomycetospora</taxon>
    </lineage>
</organism>
<dbReference type="InterPro" id="IPR002523">
    <property type="entry name" value="MgTranspt_CorA/ZnTranspt_ZntB"/>
</dbReference>
<evidence type="ECO:0000256" key="8">
    <source>
        <dbReference type="ARBA" id="ARBA00023065"/>
    </source>
</evidence>
<keyword evidence="8" id="KW-0406">Ion transport</keyword>
<dbReference type="GO" id="GO:0000287">
    <property type="term" value="F:magnesium ion binding"/>
    <property type="evidence" value="ECO:0007669"/>
    <property type="project" value="TreeGrafter"/>
</dbReference>
<dbReference type="Gene3D" id="3.30.460.20">
    <property type="entry name" value="CorA soluble domain-like"/>
    <property type="match status" value="1"/>
</dbReference>
<accession>A0A7Y9E083</accession>
<protein>
    <submittedName>
        <fullName evidence="13">Magnesium transporter</fullName>
    </submittedName>
</protein>
<dbReference type="AlphaFoldDB" id="A0A7Y9E083"/>
<dbReference type="PANTHER" id="PTHR46494">
    <property type="entry name" value="CORA FAMILY METAL ION TRANSPORTER (EUROFUNG)"/>
    <property type="match status" value="1"/>
</dbReference>
<evidence type="ECO:0000256" key="10">
    <source>
        <dbReference type="ARBA" id="ARBA00034269"/>
    </source>
</evidence>
<evidence type="ECO:0000256" key="3">
    <source>
        <dbReference type="ARBA" id="ARBA00022448"/>
    </source>
</evidence>
<dbReference type="InterPro" id="IPR045863">
    <property type="entry name" value="CorA_TM1_TM2"/>
</dbReference>
<comment type="similarity">
    <text evidence="2">Belongs to the CorA metal ion transporter (MIT) (TC 1.A.35) family.</text>
</comment>
<keyword evidence="14" id="KW-1185">Reference proteome</keyword>
<reference evidence="13 14" key="1">
    <citation type="submission" date="2020-07" db="EMBL/GenBank/DDBJ databases">
        <title>Sequencing the genomes of 1000 actinobacteria strains.</title>
        <authorList>
            <person name="Klenk H.-P."/>
        </authorList>
    </citation>
    <scope>NUCLEOTIDE SEQUENCE [LARGE SCALE GENOMIC DNA]</scope>
    <source>
        <strain evidence="13 14">DSM 45772</strain>
    </source>
</reference>
<comment type="caution">
    <text evidence="13">The sequence shown here is derived from an EMBL/GenBank/DDBJ whole genome shotgun (WGS) entry which is preliminary data.</text>
</comment>